<dbReference type="GO" id="GO:0050380">
    <property type="term" value="F:undecaprenyl-diphosphatase activity"/>
    <property type="evidence" value="ECO:0007669"/>
    <property type="project" value="UniProtKB-EC"/>
</dbReference>
<dbReference type="InterPro" id="IPR036938">
    <property type="entry name" value="PAP2/HPO_sf"/>
</dbReference>
<dbReference type="PANTHER" id="PTHR14969">
    <property type="entry name" value="SPHINGOSINE-1-PHOSPHATE PHOSPHOHYDROLASE"/>
    <property type="match status" value="1"/>
</dbReference>
<accession>A0A6L7HX86</accession>
<keyword evidence="4" id="KW-0812">Transmembrane</keyword>
<comment type="caution">
    <text evidence="6">The sequence shown here is derived from an EMBL/GenBank/DDBJ whole genome shotgun (WGS) entry which is preliminary data.</text>
</comment>
<feature type="transmembrane region" description="Helical" evidence="4">
    <location>
        <begin position="160"/>
        <end position="178"/>
    </location>
</feature>
<evidence type="ECO:0000256" key="3">
    <source>
        <dbReference type="ARBA" id="ARBA00047594"/>
    </source>
</evidence>
<feature type="transmembrane region" description="Helical" evidence="4">
    <location>
        <begin position="235"/>
        <end position="255"/>
    </location>
</feature>
<name>A0A6L7HX86_9GAMM</name>
<keyword evidence="7" id="KW-1185">Reference proteome</keyword>
<reference evidence="6 7" key="1">
    <citation type="submission" date="2019-12" db="EMBL/GenBank/DDBJ databases">
        <title>Shewanella insulae sp. nov., isolated from a tidal flat.</title>
        <authorList>
            <person name="Yoon J.-H."/>
        </authorList>
    </citation>
    <scope>NUCLEOTIDE SEQUENCE [LARGE SCALE GENOMIC DNA]</scope>
    <source>
        <strain evidence="6 7">JBTF-M18</strain>
    </source>
</reference>
<feature type="domain" description="Phosphatidic acid phosphatase type 2/haloperoxidase" evidence="5">
    <location>
        <begin position="88"/>
        <end position="199"/>
    </location>
</feature>
<dbReference type="Gene3D" id="1.20.144.10">
    <property type="entry name" value="Phosphatidic acid phosphatase type 2/haloperoxidase"/>
    <property type="match status" value="1"/>
</dbReference>
<dbReference type="SUPFAM" id="SSF48317">
    <property type="entry name" value="Acid phosphatase/Vanadium-dependent haloperoxidase"/>
    <property type="match status" value="1"/>
</dbReference>
<dbReference type="EMBL" id="WRPA01000007">
    <property type="protein sequence ID" value="MXR68916.1"/>
    <property type="molecule type" value="Genomic_DNA"/>
</dbReference>
<dbReference type="InterPro" id="IPR000326">
    <property type="entry name" value="PAP2/HPO"/>
</dbReference>
<dbReference type="Proteomes" id="UP000474778">
    <property type="component" value="Unassembled WGS sequence"/>
</dbReference>
<feature type="transmembrane region" description="Helical" evidence="4">
    <location>
        <begin position="212"/>
        <end position="229"/>
    </location>
</feature>
<dbReference type="SMART" id="SM00014">
    <property type="entry name" value="acidPPc"/>
    <property type="match status" value="1"/>
</dbReference>
<sequence length="272" mass="30118">MNLQRQAKAMGMPAQDSYQGRGFIGLLLILLCLHLLVLDTANNLSLFRFFNGIAAYAPADLLLLITDLGDGITLGVITLCCLVKRPELLLRVIIASVLSLILVPLLKQTFDAPRPAVLLETLNIVGEIRLKHSFPSGHTATAFLFAGTLFFAFRQTQIKCLAIAFASLVGLSRIVVGAHWPQDVIMGAFVGLFCAYAAAHCPLVKLSQFHKALIMAFLWCVLVVSELDKSFDKDLIWPVLLLRWGLLATAAFLIWREYGAMHRVRRWLAFQG</sequence>
<dbReference type="Pfam" id="PF01569">
    <property type="entry name" value="PAP2"/>
    <property type="match status" value="1"/>
</dbReference>
<keyword evidence="4" id="KW-1133">Transmembrane helix</keyword>
<dbReference type="RefSeq" id="WP_160795619.1">
    <property type="nucleotide sequence ID" value="NZ_WRPA01000007.1"/>
</dbReference>
<feature type="transmembrane region" description="Helical" evidence="4">
    <location>
        <begin position="136"/>
        <end position="153"/>
    </location>
</feature>
<evidence type="ECO:0000256" key="1">
    <source>
        <dbReference type="ARBA" id="ARBA00012374"/>
    </source>
</evidence>
<comment type="catalytic activity">
    <reaction evidence="3">
        <text>di-trans,octa-cis-undecaprenyl diphosphate + H2O = di-trans,octa-cis-undecaprenyl phosphate + phosphate + H(+)</text>
        <dbReference type="Rhea" id="RHEA:28094"/>
        <dbReference type="ChEBI" id="CHEBI:15377"/>
        <dbReference type="ChEBI" id="CHEBI:15378"/>
        <dbReference type="ChEBI" id="CHEBI:43474"/>
        <dbReference type="ChEBI" id="CHEBI:58405"/>
        <dbReference type="ChEBI" id="CHEBI:60392"/>
        <dbReference type="EC" id="3.6.1.27"/>
    </reaction>
</comment>
<organism evidence="6 7">
    <name type="scientific">Shewanella insulae</name>
    <dbReference type="NCBI Taxonomy" id="2681496"/>
    <lineage>
        <taxon>Bacteria</taxon>
        <taxon>Pseudomonadati</taxon>
        <taxon>Pseudomonadota</taxon>
        <taxon>Gammaproteobacteria</taxon>
        <taxon>Alteromonadales</taxon>
        <taxon>Shewanellaceae</taxon>
        <taxon>Shewanella</taxon>
    </lineage>
</organism>
<evidence type="ECO:0000313" key="7">
    <source>
        <dbReference type="Proteomes" id="UP000474778"/>
    </source>
</evidence>
<protein>
    <recommendedName>
        <fullName evidence="1">undecaprenyl-diphosphate phosphatase</fullName>
        <ecNumber evidence="1">3.6.1.27</ecNumber>
    </recommendedName>
    <alternativeName>
        <fullName evidence="2">Undecaprenyl pyrophosphate phosphatase</fullName>
    </alternativeName>
</protein>
<keyword evidence="4" id="KW-0472">Membrane</keyword>
<feature type="transmembrane region" description="Helical" evidence="4">
    <location>
        <begin position="88"/>
        <end position="106"/>
    </location>
</feature>
<dbReference type="PANTHER" id="PTHR14969:SF13">
    <property type="entry name" value="AT30094P"/>
    <property type="match status" value="1"/>
</dbReference>
<dbReference type="EC" id="3.6.1.27" evidence="1"/>
<feature type="transmembrane region" description="Helical" evidence="4">
    <location>
        <begin position="61"/>
        <end position="83"/>
    </location>
</feature>
<evidence type="ECO:0000256" key="2">
    <source>
        <dbReference type="ARBA" id="ARBA00032707"/>
    </source>
</evidence>
<evidence type="ECO:0000259" key="5">
    <source>
        <dbReference type="SMART" id="SM00014"/>
    </source>
</evidence>
<gene>
    <name evidence="6" type="ORF">GNT65_09580</name>
</gene>
<evidence type="ECO:0000313" key="6">
    <source>
        <dbReference type="EMBL" id="MXR68916.1"/>
    </source>
</evidence>
<feature type="transmembrane region" description="Helical" evidence="4">
    <location>
        <begin position="21"/>
        <end position="41"/>
    </location>
</feature>
<feature type="transmembrane region" description="Helical" evidence="4">
    <location>
        <begin position="184"/>
        <end position="203"/>
    </location>
</feature>
<proteinExistence type="predicted"/>
<dbReference type="CDD" id="cd01610">
    <property type="entry name" value="PAP2_like"/>
    <property type="match status" value="1"/>
</dbReference>
<evidence type="ECO:0000256" key="4">
    <source>
        <dbReference type="SAM" id="Phobius"/>
    </source>
</evidence>
<dbReference type="AlphaFoldDB" id="A0A6L7HX86"/>